<evidence type="ECO:0000313" key="3">
    <source>
        <dbReference type="Proteomes" id="UP000294813"/>
    </source>
</evidence>
<feature type="region of interest" description="Disordered" evidence="1">
    <location>
        <begin position="1"/>
        <end position="23"/>
    </location>
</feature>
<sequence>MTSSPQAKGSRKRKTAPDPLEAKVAHLDTPWREYYREILNRLEQRWATDKDDREARKPS</sequence>
<reference evidence="2 3" key="1">
    <citation type="submission" date="2019-03" db="EMBL/GenBank/DDBJ databases">
        <title>Genomic Encyclopedia of Type Strains, Phase IV (KMG-IV): sequencing the most valuable type-strain genomes for metagenomic binning, comparative biology and taxonomic classification.</title>
        <authorList>
            <person name="Goeker M."/>
        </authorList>
    </citation>
    <scope>NUCLEOTIDE SEQUENCE [LARGE SCALE GENOMIC DNA]</scope>
    <source>
        <strain evidence="2 3">DSM 11170</strain>
    </source>
</reference>
<accession>A0A4R2RMH2</accession>
<dbReference type="AlphaFoldDB" id="A0A4R2RMH2"/>
<keyword evidence="3" id="KW-1185">Reference proteome</keyword>
<comment type="caution">
    <text evidence="2">The sequence shown here is derived from an EMBL/GenBank/DDBJ whole genome shotgun (WGS) entry which is preliminary data.</text>
</comment>
<dbReference type="Proteomes" id="UP000294813">
    <property type="component" value="Unassembled WGS sequence"/>
</dbReference>
<gene>
    <name evidence="2" type="ORF">EDD73_11052</name>
</gene>
<evidence type="ECO:0000313" key="2">
    <source>
        <dbReference type="EMBL" id="TCP64353.1"/>
    </source>
</evidence>
<dbReference type="EMBL" id="SLXT01000010">
    <property type="protein sequence ID" value="TCP64353.1"/>
    <property type="molecule type" value="Genomic_DNA"/>
</dbReference>
<organism evidence="2 3">
    <name type="scientific">Heliophilum fasciatum</name>
    <dbReference type="NCBI Taxonomy" id="35700"/>
    <lineage>
        <taxon>Bacteria</taxon>
        <taxon>Bacillati</taxon>
        <taxon>Bacillota</taxon>
        <taxon>Clostridia</taxon>
        <taxon>Eubacteriales</taxon>
        <taxon>Heliobacteriaceae</taxon>
        <taxon>Heliophilum</taxon>
    </lineage>
</organism>
<dbReference type="RefSeq" id="WP_131919092.1">
    <property type="nucleotide sequence ID" value="NZ_JAOQNU010000010.1"/>
</dbReference>
<protein>
    <submittedName>
        <fullName evidence="2">Uncharacterized protein</fullName>
    </submittedName>
</protein>
<name>A0A4R2RMH2_9FIRM</name>
<proteinExistence type="predicted"/>
<evidence type="ECO:0000256" key="1">
    <source>
        <dbReference type="SAM" id="MobiDB-lite"/>
    </source>
</evidence>